<protein>
    <recommendedName>
        <fullName evidence="8">FAD-binding domain-containing protein</fullName>
    </recommendedName>
</protein>
<reference evidence="9" key="1">
    <citation type="submission" date="2020-01" db="EMBL/GenBank/DDBJ databases">
        <title>Genome Sequencing of Three Apophysomyces-Like Fungal Strains Confirms a Novel Fungal Genus in the Mucoromycota with divergent Burkholderia-like Endosymbiotic Bacteria.</title>
        <authorList>
            <person name="Stajich J.E."/>
            <person name="Macias A.M."/>
            <person name="Carter-House D."/>
            <person name="Lovett B."/>
            <person name="Kasson L.R."/>
            <person name="Berry K."/>
            <person name="Grigoriev I."/>
            <person name="Chang Y."/>
            <person name="Spatafora J."/>
            <person name="Kasson M.T."/>
        </authorList>
    </citation>
    <scope>NUCLEOTIDE SEQUENCE</scope>
    <source>
        <strain evidence="9">NRRL A-21654</strain>
    </source>
</reference>
<gene>
    <name evidence="9" type="ORF">EC973_004695</name>
</gene>
<evidence type="ECO:0000256" key="7">
    <source>
        <dbReference type="SAM" id="Phobius"/>
    </source>
</evidence>
<evidence type="ECO:0000256" key="4">
    <source>
        <dbReference type="ARBA" id="ARBA00022857"/>
    </source>
</evidence>
<dbReference type="InterPro" id="IPR036188">
    <property type="entry name" value="FAD/NAD-bd_sf"/>
</dbReference>
<keyword evidence="7" id="KW-1133">Transmembrane helix</keyword>
<feature type="transmembrane region" description="Helical" evidence="7">
    <location>
        <begin position="153"/>
        <end position="176"/>
    </location>
</feature>
<dbReference type="PANTHER" id="PTHR46028">
    <property type="entry name" value="KYNURENINE 3-MONOOXYGENASE"/>
    <property type="match status" value="1"/>
</dbReference>
<evidence type="ECO:0000256" key="6">
    <source>
        <dbReference type="ARBA" id="ARBA00023033"/>
    </source>
</evidence>
<dbReference type="OrthoDB" id="10053569at2759"/>
<sequence length="228" mass="26362">MFEEINTEQRLMEFFTDNFKDAIPLFGEDNLKTNYFANPKGALISIKASPYNYKDNMVIIGDAAHAMVPFYGQGMNCGFQDVEELHRILDSYLERPVKVNGRIAGLKTALDHYSKTRVRDAHAICDLAMYNYEEMRSHVVSQRYALRKQMEGFVHLLFPRLLIPLFTMVSFSTLPYSAVTRRWRRQTYWFNALIGSVMTATGILAVLYGFRYYNHAKSLVRAVLSRAK</sequence>
<keyword evidence="3" id="KW-0274">FAD</keyword>
<dbReference type="GO" id="GO:0070189">
    <property type="term" value="P:kynurenine metabolic process"/>
    <property type="evidence" value="ECO:0007669"/>
    <property type="project" value="TreeGrafter"/>
</dbReference>
<dbReference type="SUPFAM" id="SSF51905">
    <property type="entry name" value="FAD/NAD(P)-binding domain"/>
    <property type="match status" value="1"/>
</dbReference>
<dbReference type="Pfam" id="PF01494">
    <property type="entry name" value="FAD_binding_3"/>
    <property type="match status" value="1"/>
</dbReference>
<accession>A0A8H7BJX4</accession>
<dbReference type="Gene3D" id="3.50.50.60">
    <property type="entry name" value="FAD/NAD(P)-binding domain"/>
    <property type="match status" value="1"/>
</dbReference>
<keyword evidence="4" id="KW-0521">NADP</keyword>
<keyword evidence="7" id="KW-0812">Transmembrane</keyword>
<evidence type="ECO:0000256" key="1">
    <source>
        <dbReference type="ARBA" id="ARBA00001974"/>
    </source>
</evidence>
<evidence type="ECO:0000256" key="3">
    <source>
        <dbReference type="ARBA" id="ARBA00022827"/>
    </source>
</evidence>
<evidence type="ECO:0000313" key="10">
    <source>
        <dbReference type="Proteomes" id="UP000605846"/>
    </source>
</evidence>
<keyword evidence="2" id="KW-0285">Flavoprotein</keyword>
<dbReference type="PRINTS" id="PR00420">
    <property type="entry name" value="RNGMNOXGNASE"/>
</dbReference>
<comment type="caution">
    <text evidence="9">The sequence shown here is derived from an EMBL/GenBank/DDBJ whole genome shotgun (WGS) entry which is preliminary data.</text>
</comment>
<dbReference type="AlphaFoldDB" id="A0A8H7BJX4"/>
<evidence type="ECO:0000313" key="9">
    <source>
        <dbReference type="EMBL" id="KAF7721429.1"/>
    </source>
</evidence>
<keyword evidence="7" id="KW-0472">Membrane</keyword>
<comment type="cofactor">
    <cofactor evidence="1">
        <name>FAD</name>
        <dbReference type="ChEBI" id="CHEBI:57692"/>
    </cofactor>
</comment>
<proteinExistence type="predicted"/>
<dbReference type="GO" id="GO:0004502">
    <property type="term" value="F:kynurenine 3-monooxygenase activity"/>
    <property type="evidence" value="ECO:0007669"/>
    <property type="project" value="TreeGrafter"/>
</dbReference>
<keyword evidence="5" id="KW-0560">Oxidoreductase</keyword>
<keyword evidence="10" id="KW-1185">Reference proteome</keyword>
<organism evidence="9 10">
    <name type="scientific">Apophysomyces ossiformis</name>
    <dbReference type="NCBI Taxonomy" id="679940"/>
    <lineage>
        <taxon>Eukaryota</taxon>
        <taxon>Fungi</taxon>
        <taxon>Fungi incertae sedis</taxon>
        <taxon>Mucoromycota</taxon>
        <taxon>Mucoromycotina</taxon>
        <taxon>Mucoromycetes</taxon>
        <taxon>Mucorales</taxon>
        <taxon>Mucorineae</taxon>
        <taxon>Mucoraceae</taxon>
        <taxon>Apophysomyces</taxon>
    </lineage>
</organism>
<dbReference type="GO" id="GO:0005741">
    <property type="term" value="C:mitochondrial outer membrane"/>
    <property type="evidence" value="ECO:0007669"/>
    <property type="project" value="TreeGrafter"/>
</dbReference>
<name>A0A8H7BJX4_9FUNG</name>
<evidence type="ECO:0000256" key="5">
    <source>
        <dbReference type="ARBA" id="ARBA00023002"/>
    </source>
</evidence>
<dbReference type="EMBL" id="JABAYA010000266">
    <property type="protein sequence ID" value="KAF7721429.1"/>
    <property type="molecule type" value="Genomic_DNA"/>
</dbReference>
<dbReference type="PANTHER" id="PTHR46028:SF2">
    <property type="entry name" value="KYNURENINE 3-MONOOXYGENASE"/>
    <property type="match status" value="1"/>
</dbReference>
<keyword evidence="6" id="KW-0503">Monooxygenase</keyword>
<feature type="transmembrane region" description="Helical" evidence="7">
    <location>
        <begin position="188"/>
        <end position="210"/>
    </location>
</feature>
<dbReference type="InterPro" id="IPR002938">
    <property type="entry name" value="FAD-bd"/>
</dbReference>
<dbReference type="GO" id="GO:0071949">
    <property type="term" value="F:FAD binding"/>
    <property type="evidence" value="ECO:0007669"/>
    <property type="project" value="InterPro"/>
</dbReference>
<evidence type="ECO:0000256" key="2">
    <source>
        <dbReference type="ARBA" id="ARBA00022630"/>
    </source>
</evidence>
<evidence type="ECO:0000259" key="8">
    <source>
        <dbReference type="Pfam" id="PF01494"/>
    </source>
</evidence>
<dbReference type="Proteomes" id="UP000605846">
    <property type="component" value="Unassembled WGS sequence"/>
</dbReference>
<feature type="domain" description="FAD-binding" evidence="8">
    <location>
        <begin position="49"/>
        <end position="94"/>
    </location>
</feature>